<comment type="caution">
    <text evidence="2">The sequence shown here is derived from an EMBL/GenBank/DDBJ whole genome shotgun (WGS) entry which is preliminary data.</text>
</comment>
<evidence type="ECO:0000256" key="1">
    <source>
        <dbReference type="SAM" id="MobiDB-lite"/>
    </source>
</evidence>
<name>A0A821SI07_9NEOP</name>
<organism evidence="2 3">
    <name type="scientific">Pieris macdunnoughi</name>
    <dbReference type="NCBI Taxonomy" id="345717"/>
    <lineage>
        <taxon>Eukaryota</taxon>
        <taxon>Metazoa</taxon>
        <taxon>Ecdysozoa</taxon>
        <taxon>Arthropoda</taxon>
        <taxon>Hexapoda</taxon>
        <taxon>Insecta</taxon>
        <taxon>Pterygota</taxon>
        <taxon>Neoptera</taxon>
        <taxon>Endopterygota</taxon>
        <taxon>Lepidoptera</taxon>
        <taxon>Glossata</taxon>
        <taxon>Ditrysia</taxon>
        <taxon>Papilionoidea</taxon>
        <taxon>Pieridae</taxon>
        <taxon>Pierinae</taxon>
        <taxon>Pieris</taxon>
    </lineage>
</organism>
<keyword evidence="3" id="KW-1185">Reference proteome</keyword>
<proteinExistence type="predicted"/>
<accession>A0A821SI07</accession>
<gene>
    <name evidence="2" type="ORF">PMACD_LOCUS7743</name>
</gene>
<evidence type="ECO:0000313" key="3">
    <source>
        <dbReference type="Proteomes" id="UP000663880"/>
    </source>
</evidence>
<reference evidence="2" key="1">
    <citation type="submission" date="2021-02" db="EMBL/GenBank/DDBJ databases">
        <authorList>
            <person name="Steward A R."/>
        </authorList>
    </citation>
    <scope>NUCLEOTIDE SEQUENCE</scope>
</reference>
<protein>
    <submittedName>
        <fullName evidence="2">Uncharacterized protein</fullName>
    </submittedName>
</protein>
<dbReference type="EMBL" id="CAJOBZ010000019">
    <property type="protein sequence ID" value="CAF4858974.1"/>
    <property type="molecule type" value="Genomic_DNA"/>
</dbReference>
<sequence length="281" mass="32956">MFRTASVEGSGPRTPPAYAPHPPFVPPRFFPPRIRPPPPQYCFDAARFACDASKPRYLDVERERLVTRWLAEANEALVRRDRPPRYKPRSSERRLEYLDRRPSEWADNFLLGRRNGSVEPEEESESMTLKEFVDKFSLPRVVKLEGEERAVLLYRVLEAHRRVEAVPLSGKKGKLVGKPLYIPDSYDGKYNCFGFRTTNLNALDPQLSVFWGFFVVHRRYDTSFPFDYLTSYKQLYSSYFVDLKIKNYCELTPKCYVENLSNFRILSHNNRTQYNRSTSVL</sequence>
<dbReference type="AlphaFoldDB" id="A0A821SI07"/>
<dbReference type="Proteomes" id="UP000663880">
    <property type="component" value="Unassembled WGS sequence"/>
</dbReference>
<feature type="region of interest" description="Disordered" evidence="1">
    <location>
        <begin position="1"/>
        <end position="20"/>
    </location>
</feature>
<dbReference type="OrthoDB" id="6076990at2759"/>
<evidence type="ECO:0000313" key="2">
    <source>
        <dbReference type="EMBL" id="CAF4858974.1"/>
    </source>
</evidence>